<comment type="caution">
    <text evidence="1">The sequence shown here is derived from an EMBL/GenBank/DDBJ whole genome shotgun (WGS) entry which is preliminary data.</text>
</comment>
<name>A0ACB8AWK3_9AGAM</name>
<accession>A0ACB8AWK3</accession>
<organism evidence="1 2">
    <name type="scientific">Leucogyrophana mollusca</name>
    <dbReference type="NCBI Taxonomy" id="85980"/>
    <lineage>
        <taxon>Eukaryota</taxon>
        <taxon>Fungi</taxon>
        <taxon>Dikarya</taxon>
        <taxon>Basidiomycota</taxon>
        <taxon>Agaricomycotina</taxon>
        <taxon>Agaricomycetes</taxon>
        <taxon>Agaricomycetidae</taxon>
        <taxon>Boletales</taxon>
        <taxon>Boletales incertae sedis</taxon>
        <taxon>Leucogyrophana</taxon>
    </lineage>
</organism>
<keyword evidence="2" id="KW-1185">Reference proteome</keyword>
<sequence length="407" mass="42656">MLSIKAVLSLLAILVSVDANAVKRDSGKGTIRFAAKVNVAGAANIAELDQARAFQIIQTATKRKRGGVPFSVTNSAVSYIATVGVGSPPTSYDLIVDTGSSNTWVGANKTYVQTSSSQNTGHTVDVSYGSGNFTGEEWIDTVTFNTVNSGSLTIYKQSIGVAKQSNGFSEGVDGILGVGPTDLTRGTVSDSDEIPTVTDNLLSQGSIDANILGVYFVPASNPDNHGELTFGGVNNDAAVSEIEYVPITSTSPASTYWGVDQTITYGGQTILSETAGIVDTGTTLIALASDAFARYQAATGGTMDDNTGLLKISTEQYVALKTLTFTIGGIDYDLTPNAQIWPRALNEQIGGESGAIYLIVTDIGTKSGSGLDFINGYAFLERFYTVYDTDNARVGFARTAYTDSATN</sequence>
<dbReference type="Proteomes" id="UP000790709">
    <property type="component" value="Unassembled WGS sequence"/>
</dbReference>
<evidence type="ECO:0000313" key="1">
    <source>
        <dbReference type="EMBL" id="KAH7917667.1"/>
    </source>
</evidence>
<protein>
    <submittedName>
        <fullName evidence="1">Acid protease</fullName>
    </submittedName>
</protein>
<gene>
    <name evidence="1" type="ORF">BV22DRAFT_932393</name>
</gene>
<evidence type="ECO:0000313" key="2">
    <source>
        <dbReference type="Proteomes" id="UP000790709"/>
    </source>
</evidence>
<keyword evidence="1" id="KW-0645">Protease</keyword>
<reference evidence="1" key="1">
    <citation type="journal article" date="2021" name="New Phytol.">
        <title>Evolutionary innovations through gain and loss of genes in the ectomycorrhizal Boletales.</title>
        <authorList>
            <person name="Wu G."/>
            <person name="Miyauchi S."/>
            <person name="Morin E."/>
            <person name="Kuo A."/>
            <person name="Drula E."/>
            <person name="Varga T."/>
            <person name="Kohler A."/>
            <person name="Feng B."/>
            <person name="Cao Y."/>
            <person name="Lipzen A."/>
            <person name="Daum C."/>
            <person name="Hundley H."/>
            <person name="Pangilinan J."/>
            <person name="Johnson J."/>
            <person name="Barry K."/>
            <person name="LaButti K."/>
            <person name="Ng V."/>
            <person name="Ahrendt S."/>
            <person name="Min B."/>
            <person name="Choi I.G."/>
            <person name="Park H."/>
            <person name="Plett J.M."/>
            <person name="Magnuson J."/>
            <person name="Spatafora J.W."/>
            <person name="Nagy L.G."/>
            <person name="Henrissat B."/>
            <person name="Grigoriev I.V."/>
            <person name="Yang Z.L."/>
            <person name="Xu J."/>
            <person name="Martin F.M."/>
        </authorList>
    </citation>
    <scope>NUCLEOTIDE SEQUENCE</scope>
    <source>
        <strain evidence="1">KUC20120723A-06</strain>
    </source>
</reference>
<keyword evidence="1" id="KW-0378">Hydrolase</keyword>
<proteinExistence type="predicted"/>
<dbReference type="EMBL" id="MU266973">
    <property type="protein sequence ID" value="KAH7917667.1"/>
    <property type="molecule type" value="Genomic_DNA"/>
</dbReference>